<organism evidence="1 2">
    <name type="scientific">Algisphaera agarilytica</name>
    <dbReference type="NCBI Taxonomy" id="1385975"/>
    <lineage>
        <taxon>Bacteria</taxon>
        <taxon>Pseudomonadati</taxon>
        <taxon>Planctomycetota</taxon>
        <taxon>Phycisphaerae</taxon>
        <taxon>Phycisphaerales</taxon>
        <taxon>Phycisphaeraceae</taxon>
        <taxon>Algisphaera</taxon>
    </lineage>
</organism>
<keyword evidence="2" id="KW-1185">Reference proteome</keyword>
<dbReference type="AlphaFoldDB" id="A0A7X0H7P7"/>
<proteinExistence type="predicted"/>
<dbReference type="RefSeq" id="WP_184678321.1">
    <property type="nucleotide sequence ID" value="NZ_JACHGY010000001.1"/>
</dbReference>
<sequence>MNESTPDFKGRVVCVTLADKAISEGTYILDPYFEIQAGRVFLVGNLTSNWKNLAGNTIAIAWDRVDSYIVADSIEEFQKAFSSNDQNDRGAEE</sequence>
<gene>
    <name evidence="1" type="ORF">HNQ40_002633</name>
</gene>
<accession>A0A7X0H7P7</accession>
<reference evidence="1 2" key="1">
    <citation type="submission" date="2020-08" db="EMBL/GenBank/DDBJ databases">
        <title>Genomic Encyclopedia of Type Strains, Phase IV (KMG-IV): sequencing the most valuable type-strain genomes for metagenomic binning, comparative biology and taxonomic classification.</title>
        <authorList>
            <person name="Goeker M."/>
        </authorList>
    </citation>
    <scope>NUCLEOTIDE SEQUENCE [LARGE SCALE GENOMIC DNA]</scope>
    <source>
        <strain evidence="1 2">DSM 103725</strain>
    </source>
</reference>
<evidence type="ECO:0000313" key="1">
    <source>
        <dbReference type="EMBL" id="MBB6430827.1"/>
    </source>
</evidence>
<dbReference type="EMBL" id="JACHGY010000001">
    <property type="protein sequence ID" value="MBB6430827.1"/>
    <property type="molecule type" value="Genomic_DNA"/>
</dbReference>
<evidence type="ECO:0000313" key="2">
    <source>
        <dbReference type="Proteomes" id="UP000541810"/>
    </source>
</evidence>
<name>A0A7X0H7P7_9BACT</name>
<dbReference type="Proteomes" id="UP000541810">
    <property type="component" value="Unassembled WGS sequence"/>
</dbReference>
<comment type="caution">
    <text evidence="1">The sequence shown here is derived from an EMBL/GenBank/DDBJ whole genome shotgun (WGS) entry which is preliminary data.</text>
</comment>
<protein>
    <submittedName>
        <fullName evidence="1">Uncharacterized protein</fullName>
    </submittedName>
</protein>